<evidence type="ECO:0008006" key="4">
    <source>
        <dbReference type="Google" id="ProtNLM"/>
    </source>
</evidence>
<keyword evidence="1" id="KW-1133">Transmembrane helix</keyword>
<evidence type="ECO:0000256" key="1">
    <source>
        <dbReference type="SAM" id="Phobius"/>
    </source>
</evidence>
<dbReference type="InParanoid" id="A0A5Q0BJR4"/>
<organism evidence="2 3">
    <name type="scientific">Candidatus Methylospira mobilis</name>
    <dbReference type="NCBI Taxonomy" id="1808979"/>
    <lineage>
        <taxon>Bacteria</taxon>
        <taxon>Pseudomonadati</taxon>
        <taxon>Pseudomonadota</taxon>
        <taxon>Gammaproteobacteria</taxon>
        <taxon>Methylococcales</taxon>
        <taxon>Methylococcaceae</taxon>
        <taxon>Candidatus Methylospira</taxon>
    </lineage>
</organism>
<protein>
    <recommendedName>
        <fullName evidence="4">VanZ family protein</fullName>
    </recommendedName>
</protein>
<evidence type="ECO:0000313" key="2">
    <source>
        <dbReference type="EMBL" id="QFY42046.1"/>
    </source>
</evidence>
<dbReference type="KEGG" id="mmob:F6R98_04900"/>
<proteinExistence type="predicted"/>
<dbReference type="AlphaFoldDB" id="A0A5Q0BJR4"/>
<sequence length="126" mass="13920">MKKYILIYLSVLLFLSLNPWLRPDPAGVADDSSLTWDFIDHCLAYAGLTIMLLASCPSHRKHPLNTLAVLAAVIVLGFSIEIAQFLFTTRRQFSLLDAEANASGALVGTLLYVSVISFYNSWKNGI</sequence>
<keyword evidence="3" id="KW-1185">Reference proteome</keyword>
<dbReference type="Proteomes" id="UP000325755">
    <property type="component" value="Chromosome"/>
</dbReference>
<name>A0A5Q0BJR4_9GAMM</name>
<dbReference type="RefSeq" id="WP_153248031.1">
    <property type="nucleotide sequence ID" value="NZ_CP044205.1"/>
</dbReference>
<accession>A0A5Q0BJR4</accession>
<keyword evidence="1" id="KW-0472">Membrane</keyword>
<evidence type="ECO:0000313" key="3">
    <source>
        <dbReference type="Proteomes" id="UP000325755"/>
    </source>
</evidence>
<keyword evidence="1" id="KW-0812">Transmembrane</keyword>
<feature type="transmembrane region" description="Helical" evidence="1">
    <location>
        <begin position="66"/>
        <end position="87"/>
    </location>
</feature>
<feature type="transmembrane region" description="Helical" evidence="1">
    <location>
        <begin position="33"/>
        <end position="54"/>
    </location>
</feature>
<gene>
    <name evidence="2" type="ORF">F6R98_04900</name>
</gene>
<dbReference type="OrthoDB" id="5739642at2"/>
<dbReference type="EMBL" id="CP044205">
    <property type="protein sequence ID" value="QFY42046.1"/>
    <property type="molecule type" value="Genomic_DNA"/>
</dbReference>
<feature type="transmembrane region" description="Helical" evidence="1">
    <location>
        <begin position="102"/>
        <end position="122"/>
    </location>
</feature>
<reference evidence="2 3" key="1">
    <citation type="submission" date="2019-09" db="EMBL/GenBank/DDBJ databases">
        <title>Ecophysiology of the spiral-shaped methanotroph Methylospira mobilis as revealed by the complete genome sequence.</title>
        <authorList>
            <person name="Oshkin I.Y."/>
            <person name="Dedysh S.N."/>
            <person name="Miroshnikov K."/>
            <person name="Danilova O.V."/>
            <person name="Hakobyan A."/>
            <person name="Liesack W."/>
        </authorList>
    </citation>
    <scope>NUCLEOTIDE SEQUENCE [LARGE SCALE GENOMIC DNA]</scope>
    <source>
        <strain evidence="2 3">Shm1</strain>
    </source>
</reference>